<reference evidence="3" key="1">
    <citation type="journal article" date="2012" name="Science">
        <title>The Paleozoic origin of enzymatic lignin decomposition reconstructed from 31 fungal genomes.</title>
        <authorList>
            <person name="Floudas D."/>
            <person name="Binder M."/>
            <person name="Riley R."/>
            <person name="Barry K."/>
            <person name="Blanchette R.A."/>
            <person name="Henrissat B."/>
            <person name="Martinez A.T."/>
            <person name="Otillar R."/>
            <person name="Spatafora J.W."/>
            <person name="Yadav J.S."/>
            <person name="Aerts A."/>
            <person name="Benoit I."/>
            <person name="Boyd A."/>
            <person name="Carlson A."/>
            <person name="Copeland A."/>
            <person name="Coutinho P.M."/>
            <person name="de Vries R.P."/>
            <person name="Ferreira P."/>
            <person name="Findley K."/>
            <person name="Foster B."/>
            <person name="Gaskell J."/>
            <person name="Glotzer D."/>
            <person name="Gorecki P."/>
            <person name="Heitman J."/>
            <person name="Hesse C."/>
            <person name="Hori C."/>
            <person name="Igarashi K."/>
            <person name="Jurgens J.A."/>
            <person name="Kallen N."/>
            <person name="Kersten P."/>
            <person name="Kohler A."/>
            <person name="Kuees U."/>
            <person name="Kumar T.K.A."/>
            <person name="Kuo A."/>
            <person name="LaButti K."/>
            <person name="Larrondo L.F."/>
            <person name="Lindquist E."/>
            <person name="Ling A."/>
            <person name="Lombard V."/>
            <person name="Lucas S."/>
            <person name="Lundell T."/>
            <person name="Martin R."/>
            <person name="McLaughlin D.J."/>
            <person name="Morgenstern I."/>
            <person name="Morin E."/>
            <person name="Murat C."/>
            <person name="Nagy L.G."/>
            <person name="Nolan M."/>
            <person name="Ohm R.A."/>
            <person name="Patyshakuliyeva A."/>
            <person name="Rokas A."/>
            <person name="Ruiz-Duenas F.J."/>
            <person name="Sabat G."/>
            <person name="Salamov A."/>
            <person name="Samejima M."/>
            <person name="Schmutz J."/>
            <person name="Slot J.C."/>
            <person name="St John F."/>
            <person name="Stenlid J."/>
            <person name="Sun H."/>
            <person name="Sun S."/>
            <person name="Syed K."/>
            <person name="Tsang A."/>
            <person name="Wiebenga A."/>
            <person name="Young D."/>
            <person name="Pisabarro A."/>
            <person name="Eastwood D.C."/>
            <person name="Martin F."/>
            <person name="Cullen D."/>
            <person name="Grigoriev I.V."/>
            <person name="Hibbett D.S."/>
        </authorList>
    </citation>
    <scope>NUCLEOTIDE SEQUENCE [LARGE SCALE GENOMIC DNA]</scope>
    <source>
        <strain evidence="3">RWD-64-598 SS2</strain>
    </source>
</reference>
<feature type="compositionally biased region" description="Basic and acidic residues" evidence="1">
    <location>
        <begin position="551"/>
        <end position="565"/>
    </location>
</feature>
<feature type="compositionally biased region" description="Polar residues" evidence="1">
    <location>
        <begin position="369"/>
        <end position="380"/>
    </location>
</feature>
<dbReference type="Proteomes" id="UP000053558">
    <property type="component" value="Unassembled WGS sequence"/>
</dbReference>
<evidence type="ECO:0000313" key="3">
    <source>
        <dbReference type="Proteomes" id="UP000053558"/>
    </source>
</evidence>
<feature type="compositionally biased region" description="Polar residues" evidence="1">
    <location>
        <begin position="515"/>
        <end position="527"/>
    </location>
</feature>
<feature type="compositionally biased region" description="Low complexity" evidence="1">
    <location>
        <begin position="528"/>
        <end position="541"/>
    </location>
</feature>
<accession>A0A5M3N1I0</accession>
<gene>
    <name evidence="2" type="ORF">CONPUDRAFT_79543</name>
</gene>
<dbReference type="AlphaFoldDB" id="A0A5M3N1I0"/>
<feature type="region of interest" description="Disordered" evidence="1">
    <location>
        <begin position="1"/>
        <end position="281"/>
    </location>
</feature>
<feature type="compositionally biased region" description="Low complexity" evidence="1">
    <location>
        <begin position="151"/>
        <end position="175"/>
    </location>
</feature>
<dbReference type="KEGG" id="cput:CONPUDRAFT_79543"/>
<feature type="compositionally biased region" description="Low complexity" evidence="1">
    <location>
        <begin position="183"/>
        <end position="192"/>
    </location>
</feature>
<keyword evidence="3" id="KW-1185">Reference proteome</keyword>
<protein>
    <submittedName>
        <fullName evidence="2">Uncharacterized protein</fullName>
    </submittedName>
</protein>
<dbReference type="RefSeq" id="XP_007764236.1">
    <property type="nucleotide sequence ID" value="XM_007766046.1"/>
</dbReference>
<proteinExistence type="predicted"/>
<dbReference type="OMA" id="TYNGARD"/>
<evidence type="ECO:0000313" key="2">
    <source>
        <dbReference type="EMBL" id="EIW84731.1"/>
    </source>
</evidence>
<name>A0A5M3N1I0_CONPW</name>
<dbReference type="GeneID" id="19209941"/>
<sequence>MGAPPVENGSKKTGELYANRIQGLGKPSSRPTSPELLDGQPKQRSSSSFAAVGEEPRDGTVSPPPKAASTTPSRSNSLIPPVDLATMRSVSSPDIPQARDLTLDPGAAKVSSPPPAAESDGSPAAADVPSTPVGASSGDAPTVVLAEEPQETSSEPTKASSESTPTTAAASLPAKVPTPAPAAAPVAPTLAPITKPITSVSPAPPSPIPELVKPPSGPSQTVVRNVTRTTSPPAQFSAVVHRKVAEPTPPPSSTTTSTLQSQIVTPKAQRARVPVTVETPSSPAVELAALLENAFLLEARLGEPGSSSDSQSLKTPTADSFPAGAGLPPPPRIAEPDLMSTPTPKAPGASVGAGAGAGASEGEEKALSPKQSIGSFSERSIPSIREPAIDQDIPEEGEPDFGAQSIRSYGGSVVSGGNGAGDASERASVRSKGSTTRHYFSSLRRIASGASGSSRRSSTYNGARDSMSFSSEDSGVVVTPPSDGAAVQQWPTARKGSVGRSSSFADKLFNRSKGRSNQSGADNQSVHSYGSSLTPSLSSKSARGKSAHGKAATDSEAVRSSKFDLDAFPSVPGSSKNA</sequence>
<feature type="compositionally biased region" description="Low complexity" evidence="1">
    <location>
        <begin position="441"/>
        <end position="458"/>
    </location>
</feature>
<feature type="region of interest" description="Disordered" evidence="1">
    <location>
        <begin position="302"/>
        <end position="578"/>
    </location>
</feature>
<evidence type="ECO:0000256" key="1">
    <source>
        <dbReference type="SAM" id="MobiDB-lite"/>
    </source>
</evidence>
<feature type="compositionally biased region" description="Polar residues" evidence="1">
    <location>
        <begin position="305"/>
        <end position="318"/>
    </location>
</feature>
<dbReference type="OrthoDB" id="3237291at2759"/>
<dbReference type="EMBL" id="JH711574">
    <property type="protein sequence ID" value="EIW84731.1"/>
    <property type="molecule type" value="Genomic_DNA"/>
</dbReference>
<feature type="compositionally biased region" description="Polar residues" evidence="1">
    <location>
        <begin position="218"/>
        <end position="234"/>
    </location>
</feature>
<organism evidence="2 3">
    <name type="scientific">Coniophora puteana (strain RWD-64-598)</name>
    <name type="common">Brown rot fungus</name>
    <dbReference type="NCBI Taxonomy" id="741705"/>
    <lineage>
        <taxon>Eukaryota</taxon>
        <taxon>Fungi</taxon>
        <taxon>Dikarya</taxon>
        <taxon>Basidiomycota</taxon>
        <taxon>Agaricomycotina</taxon>
        <taxon>Agaricomycetes</taxon>
        <taxon>Agaricomycetidae</taxon>
        <taxon>Boletales</taxon>
        <taxon>Coniophorineae</taxon>
        <taxon>Coniophoraceae</taxon>
        <taxon>Coniophora</taxon>
    </lineage>
</organism>
<comment type="caution">
    <text evidence="2">The sequence shown here is derived from an EMBL/GenBank/DDBJ whole genome shotgun (WGS) entry which is preliminary data.</text>
</comment>